<name>A0A8S1TGB2_PAROT</name>
<accession>A0A8S1TGB2</accession>
<dbReference type="EMBL" id="CAJJDP010000024">
    <property type="protein sequence ID" value="CAD8150948.1"/>
    <property type="molecule type" value="Genomic_DNA"/>
</dbReference>
<evidence type="ECO:0000313" key="1">
    <source>
        <dbReference type="EMBL" id="CAD8150948.1"/>
    </source>
</evidence>
<reference evidence="1" key="1">
    <citation type="submission" date="2021-01" db="EMBL/GenBank/DDBJ databases">
        <authorList>
            <consortium name="Genoscope - CEA"/>
            <person name="William W."/>
        </authorList>
    </citation>
    <scope>NUCLEOTIDE SEQUENCE</scope>
</reference>
<organism evidence="1 2">
    <name type="scientific">Paramecium octaurelia</name>
    <dbReference type="NCBI Taxonomy" id="43137"/>
    <lineage>
        <taxon>Eukaryota</taxon>
        <taxon>Sar</taxon>
        <taxon>Alveolata</taxon>
        <taxon>Ciliophora</taxon>
        <taxon>Intramacronucleata</taxon>
        <taxon>Oligohymenophorea</taxon>
        <taxon>Peniculida</taxon>
        <taxon>Parameciidae</taxon>
        <taxon>Paramecium</taxon>
    </lineage>
</organism>
<evidence type="ECO:0000313" key="2">
    <source>
        <dbReference type="Proteomes" id="UP000683925"/>
    </source>
</evidence>
<gene>
    <name evidence="1" type="ORF">POCTA_138.1.T0240218</name>
</gene>
<proteinExistence type="predicted"/>
<sequence length="160" mass="19186">MTIYLQTLDTCKIITNTIYIIATQQIFRWSEVQSDDFIRMLFTIRIEISTLSEIHSGYTEVTYKHILVFINKNIQRFQISMHETQFVDVVHSKQKLLENLFIIDFIILFNVFIKIIRIKWQNNINTSIFKDYFLQRNYVILPLQRAEGSYFPITKYATIT</sequence>
<dbReference type="AlphaFoldDB" id="A0A8S1TGB2"/>
<protein>
    <submittedName>
        <fullName evidence="1">Uncharacterized protein</fullName>
    </submittedName>
</protein>
<dbReference type="Proteomes" id="UP000683925">
    <property type="component" value="Unassembled WGS sequence"/>
</dbReference>
<comment type="caution">
    <text evidence="1">The sequence shown here is derived from an EMBL/GenBank/DDBJ whole genome shotgun (WGS) entry which is preliminary data.</text>
</comment>
<keyword evidence="2" id="KW-1185">Reference proteome</keyword>